<keyword evidence="3" id="KW-1185">Reference proteome</keyword>
<accession>U5VT13</accession>
<dbReference type="HOGENOM" id="CLU_2713242_0_0_11"/>
<reference evidence="2 3" key="1">
    <citation type="journal article" date="2014" name="J. Biotechnol.">
        <title>Complete genome sequence of the actinobacterium Actinoplanes friuliensis HAG 010964, producer of the lipopeptide antibiotic friulimycin.</title>
        <authorList>
            <person name="Ruckert C."/>
            <person name="Szczepanowski R."/>
            <person name="Albersmeier A."/>
            <person name="Goesmann A."/>
            <person name="Fischer N."/>
            <person name="Steinkamper A."/>
            <person name="Puhler A."/>
            <person name="Biener R."/>
            <person name="Schwartz D."/>
            <person name="Kalinowski J."/>
        </authorList>
    </citation>
    <scope>NUCLEOTIDE SEQUENCE [LARGE SCALE GENOMIC DNA]</scope>
    <source>
        <strain evidence="2 3">DSM 7358</strain>
    </source>
</reference>
<dbReference type="EMBL" id="CP006272">
    <property type="protein sequence ID" value="AGZ40093.1"/>
    <property type="molecule type" value="Genomic_DNA"/>
</dbReference>
<protein>
    <submittedName>
        <fullName evidence="2">Uncharacterized protein</fullName>
    </submittedName>
</protein>
<organism evidence="2 3">
    <name type="scientific">Actinoplanes friuliensis DSM 7358</name>
    <dbReference type="NCBI Taxonomy" id="1246995"/>
    <lineage>
        <taxon>Bacteria</taxon>
        <taxon>Bacillati</taxon>
        <taxon>Actinomycetota</taxon>
        <taxon>Actinomycetes</taxon>
        <taxon>Micromonosporales</taxon>
        <taxon>Micromonosporaceae</taxon>
        <taxon>Actinoplanes</taxon>
    </lineage>
</organism>
<gene>
    <name evidence="2" type="ORF">AFR_09020</name>
</gene>
<name>U5VT13_9ACTN</name>
<feature type="compositionally biased region" description="Low complexity" evidence="1">
    <location>
        <begin position="17"/>
        <end position="30"/>
    </location>
</feature>
<feature type="compositionally biased region" description="Low complexity" evidence="1">
    <location>
        <begin position="45"/>
        <end position="57"/>
    </location>
</feature>
<dbReference type="RefSeq" id="WP_023359634.1">
    <property type="nucleotide sequence ID" value="NC_022657.1"/>
</dbReference>
<evidence type="ECO:0000313" key="3">
    <source>
        <dbReference type="Proteomes" id="UP000017746"/>
    </source>
</evidence>
<proteinExistence type="predicted"/>
<sequence length="72" mass="6994">MTAARSAGNTAGAKVRSGSSAKAGNAKASSMTKTSATNAGRVKKASTPAAARQATAAGNGRVTSARKATTKR</sequence>
<dbReference type="STRING" id="1246995.AFR_09020"/>
<feature type="region of interest" description="Disordered" evidence="1">
    <location>
        <begin position="1"/>
        <end position="72"/>
    </location>
</feature>
<dbReference type="AlphaFoldDB" id="U5VT13"/>
<dbReference type="PATRIC" id="fig|1246995.3.peg.1835"/>
<dbReference type="Proteomes" id="UP000017746">
    <property type="component" value="Chromosome"/>
</dbReference>
<dbReference type="KEGG" id="afs:AFR_09020"/>
<evidence type="ECO:0000313" key="2">
    <source>
        <dbReference type="EMBL" id="AGZ40093.1"/>
    </source>
</evidence>
<evidence type="ECO:0000256" key="1">
    <source>
        <dbReference type="SAM" id="MobiDB-lite"/>
    </source>
</evidence>